<feature type="domain" description="UspA" evidence="1">
    <location>
        <begin position="410"/>
        <end position="558"/>
    </location>
</feature>
<gene>
    <name evidence="2" type="ORF">TTAC_LOCUS9270</name>
</gene>
<organism evidence="4">
    <name type="scientific">Hydatigena taeniaeformis</name>
    <name type="common">Feline tapeworm</name>
    <name type="synonym">Taenia taeniaeformis</name>
    <dbReference type="NCBI Taxonomy" id="6205"/>
    <lineage>
        <taxon>Eukaryota</taxon>
        <taxon>Metazoa</taxon>
        <taxon>Spiralia</taxon>
        <taxon>Lophotrochozoa</taxon>
        <taxon>Platyhelminthes</taxon>
        <taxon>Cestoda</taxon>
        <taxon>Eucestoda</taxon>
        <taxon>Cyclophyllidea</taxon>
        <taxon>Taeniidae</taxon>
        <taxon>Hydatigera</taxon>
    </lineage>
</organism>
<feature type="domain" description="UspA" evidence="1">
    <location>
        <begin position="141"/>
        <end position="250"/>
    </location>
</feature>
<dbReference type="STRING" id="6205.A0A158RF96"/>
<evidence type="ECO:0000313" key="3">
    <source>
        <dbReference type="Proteomes" id="UP000274429"/>
    </source>
</evidence>
<keyword evidence="3" id="KW-1185">Reference proteome</keyword>
<dbReference type="OrthoDB" id="843225at2759"/>
<dbReference type="PANTHER" id="PTHR46989:SF3">
    <property type="entry name" value="USPA DOMAIN-CONTAINING PROTEIN"/>
    <property type="match status" value="1"/>
</dbReference>
<feature type="domain" description="UspA" evidence="1">
    <location>
        <begin position="5"/>
        <end position="138"/>
    </location>
</feature>
<proteinExistence type="predicted"/>
<dbReference type="CDD" id="cd23659">
    <property type="entry name" value="USP_At3g01520-like"/>
    <property type="match status" value="3"/>
</dbReference>
<accession>A0A158RF96</accession>
<dbReference type="InterPro" id="IPR014729">
    <property type="entry name" value="Rossmann-like_a/b/a_fold"/>
</dbReference>
<dbReference type="Pfam" id="PF00582">
    <property type="entry name" value="Usp"/>
    <property type="match status" value="3"/>
</dbReference>
<evidence type="ECO:0000313" key="2">
    <source>
        <dbReference type="EMBL" id="VDM34032.1"/>
    </source>
</evidence>
<evidence type="ECO:0000259" key="1">
    <source>
        <dbReference type="Pfam" id="PF00582"/>
    </source>
</evidence>
<dbReference type="WBParaSite" id="TTAC_0000928501-mRNA-1">
    <property type="protein sequence ID" value="TTAC_0000928501-mRNA-1"/>
    <property type="gene ID" value="TTAC_0000928501"/>
</dbReference>
<dbReference type="InterPro" id="IPR006015">
    <property type="entry name" value="Universal_stress_UspA"/>
</dbReference>
<reference evidence="4" key="1">
    <citation type="submission" date="2016-04" db="UniProtKB">
        <authorList>
            <consortium name="WormBaseParasite"/>
        </authorList>
    </citation>
    <scope>IDENTIFICATION</scope>
</reference>
<dbReference type="AlphaFoldDB" id="A0A158RF96"/>
<sequence length="562" mass="62445">MVAGRNVLFPIDASENCERAFKWYEANLRKPDDLVFFVHVIEPVYTTPAIGLAMESPPLMVDDMTRVMEESIAAGKKLGQKYMQMAKESNLDCKAFLHVDTKAGAAIVKSAVDHQADIIVIGSRGLGAIKRTFLGSFYTENLHRDDDTVIFLHVIEPNPKVNSINAAKDEDSEVLEMPSQLQKSVDSGKALGHKYLAWGREAGFDVKAFVRSDSKPGVAIMKAARELDVDHIVVGSRGLNALGRTLLGSSFRRPGDELLILAVVEPTLPMRESQNVGVGSNDPLVEAAMMGGRTVVRRFLRWAHELGLPCRGLVQLDISPGFRIVRTARERGVHTILIGPRVRVSNDFERHEFDSITEYVLRNCPNITLTVVPPSTDDRRAEKNLRIYDSINYSVTIMSVVGSEESRRVRKILFPIDDSENCSIAFKWYLNYVRLPGDFITFVHVVEPLYTSGEMRIDMENPEVRFEDVPKTVESVMNRSKALGLNYMSLAKEAGLESRAFLHVDTQPGRAILTSAKNHNVDMIVMESKGQGILSGASLSRVSDYVVHNLTVPVVIVHAEKG</sequence>
<dbReference type="InterPro" id="IPR006016">
    <property type="entry name" value="UspA"/>
</dbReference>
<dbReference type="Proteomes" id="UP000274429">
    <property type="component" value="Unassembled WGS sequence"/>
</dbReference>
<name>A0A158RF96_HYDTA</name>
<reference evidence="2 3" key="2">
    <citation type="submission" date="2018-11" db="EMBL/GenBank/DDBJ databases">
        <authorList>
            <consortium name="Pathogen Informatics"/>
        </authorList>
    </citation>
    <scope>NUCLEOTIDE SEQUENCE [LARGE SCALE GENOMIC DNA]</scope>
</reference>
<protein>
    <submittedName>
        <fullName evidence="4">Usp domain-containing protein</fullName>
    </submittedName>
</protein>
<dbReference type="CDD" id="cd00293">
    <property type="entry name" value="USP-like"/>
    <property type="match status" value="1"/>
</dbReference>
<dbReference type="EMBL" id="UYWX01020742">
    <property type="protein sequence ID" value="VDM34032.1"/>
    <property type="molecule type" value="Genomic_DNA"/>
</dbReference>
<dbReference type="PRINTS" id="PR01438">
    <property type="entry name" value="UNVRSLSTRESS"/>
</dbReference>
<dbReference type="PANTHER" id="PTHR46989">
    <property type="entry name" value="USP DOMAIN-CONTAINING PROTEIN"/>
    <property type="match status" value="1"/>
</dbReference>
<dbReference type="SUPFAM" id="SSF52402">
    <property type="entry name" value="Adenine nucleotide alpha hydrolases-like"/>
    <property type="match status" value="4"/>
</dbReference>
<dbReference type="Gene3D" id="3.40.50.620">
    <property type="entry name" value="HUPs"/>
    <property type="match status" value="4"/>
</dbReference>
<evidence type="ECO:0000313" key="4">
    <source>
        <dbReference type="WBParaSite" id="TTAC_0000928501-mRNA-1"/>
    </source>
</evidence>